<proteinExistence type="predicted"/>
<dbReference type="Proteomes" id="UP000664164">
    <property type="component" value="Unassembled WGS sequence"/>
</dbReference>
<organism evidence="1 2">
    <name type="scientific">Arthrobacter cavernae</name>
    <dbReference type="NCBI Taxonomy" id="2817681"/>
    <lineage>
        <taxon>Bacteria</taxon>
        <taxon>Bacillati</taxon>
        <taxon>Actinomycetota</taxon>
        <taxon>Actinomycetes</taxon>
        <taxon>Micrococcales</taxon>
        <taxon>Micrococcaceae</taxon>
        <taxon>Arthrobacter</taxon>
    </lineage>
</organism>
<dbReference type="RefSeq" id="WP_207614897.1">
    <property type="nucleotide sequence ID" value="NZ_JAFNLL010000005.1"/>
</dbReference>
<evidence type="ECO:0000313" key="1">
    <source>
        <dbReference type="EMBL" id="MBO1267070.1"/>
    </source>
</evidence>
<reference evidence="1" key="1">
    <citation type="submission" date="2021-03" db="EMBL/GenBank/DDBJ databases">
        <title>A new species, PO-11, isolated from a karst cave deposit.</title>
        <authorList>
            <person name="Zhaoxiaoyong W."/>
        </authorList>
    </citation>
    <scope>NUCLEOTIDE SEQUENCE</scope>
    <source>
        <strain evidence="1">PO-11</strain>
    </source>
</reference>
<comment type="caution">
    <text evidence="1">The sequence shown here is derived from an EMBL/GenBank/DDBJ whole genome shotgun (WGS) entry which is preliminary data.</text>
</comment>
<keyword evidence="2" id="KW-1185">Reference proteome</keyword>
<protein>
    <submittedName>
        <fullName evidence="1">Uncharacterized protein</fullName>
    </submittedName>
</protein>
<evidence type="ECO:0000313" key="2">
    <source>
        <dbReference type="Proteomes" id="UP000664164"/>
    </source>
</evidence>
<dbReference type="EMBL" id="JAFNLL010000005">
    <property type="protein sequence ID" value="MBO1267070.1"/>
    <property type="molecule type" value="Genomic_DNA"/>
</dbReference>
<sequence>MSNPKKLTKIKFFSINRDIRDGRRSNAQMAAFHNVSIETIRTVRNAKTWNGFLAHKQAKAARALKRKIELGKARAAQIKRPSDIPDIAVADPDMTASQTWTRPSLQEQIDVLADEVANLKRQRGPFRFSIIKKDNK</sequence>
<accession>A0A939HET4</accession>
<dbReference type="AlphaFoldDB" id="A0A939HET4"/>
<gene>
    <name evidence="1" type="ORF">J1902_03595</name>
</gene>
<name>A0A939HET4_9MICC</name>